<dbReference type="SUPFAM" id="SSF50978">
    <property type="entry name" value="WD40 repeat-like"/>
    <property type="match status" value="1"/>
</dbReference>
<dbReference type="InterPro" id="IPR015943">
    <property type="entry name" value="WD40/YVTN_repeat-like_dom_sf"/>
</dbReference>
<dbReference type="OrthoDB" id="5594999at2759"/>
<dbReference type="EMBL" id="UYRU01061023">
    <property type="protein sequence ID" value="VDN14981.1"/>
    <property type="molecule type" value="Genomic_DNA"/>
</dbReference>
<organism evidence="6 7">
    <name type="scientific">Dibothriocephalus latus</name>
    <name type="common">Fish tapeworm</name>
    <name type="synonym">Diphyllobothrium latum</name>
    <dbReference type="NCBI Taxonomy" id="60516"/>
    <lineage>
        <taxon>Eukaryota</taxon>
        <taxon>Metazoa</taxon>
        <taxon>Spiralia</taxon>
        <taxon>Lophotrochozoa</taxon>
        <taxon>Platyhelminthes</taxon>
        <taxon>Cestoda</taxon>
        <taxon>Eucestoda</taxon>
        <taxon>Diphyllobothriidea</taxon>
        <taxon>Diphyllobothriidae</taxon>
        <taxon>Dibothriocephalus</taxon>
    </lineage>
</organism>
<gene>
    <name evidence="6" type="ORF">DILT_LOCUS10812</name>
</gene>
<dbReference type="PANTHER" id="PTHR14344:SF3">
    <property type="entry name" value="WD REPEAT-CONTAINING PROTEIN 6"/>
    <property type="match status" value="1"/>
</dbReference>
<keyword evidence="3" id="KW-0853">WD repeat</keyword>
<dbReference type="Gene3D" id="2.130.10.10">
    <property type="entry name" value="YVTN repeat-like/Quinoprotein amine dehydrogenase"/>
    <property type="match status" value="1"/>
</dbReference>
<comment type="subcellular location">
    <subcellularLocation>
        <location evidence="1">Cytoplasm</location>
    </subcellularLocation>
</comment>
<proteinExistence type="predicted"/>
<evidence type="ECO:0000256" key="4">
    <source>
        <dbReference type="ARBA" id="ARBA00022694"/>
    </source>
</evidence>
<dbReference type="AlphaFoldDB" id="A0A3P7MAQ4"/>
<keyword evidence="2" id="KW-0963">Cytoplasm</keyword>
<protein>
    <submittedName>
        <fullName evidence="6">Uncharacterized protein</fullName>
    </submittedName>
</protein>
<dbReference type="Proteomes" id="UP000281553">
    <property type="component" value="Unassembled WGS sequence"/>
</dbReference>
<sequence length="330" mass="36202">MPSNGESDPAESKKKIACASIFGCQKGIIFSIDTLRRSVQNQEDNQGLLVATAAEDRSVVIWENKKVAACELSPDNYKAWCPLWMLAATDPANDQVLFAARVWCVRLCNWGLVTSGEDCAISLFSWPRERLKAFAKPLVLRDIHRGRNIWSLAVLFKSETDELLLASGGGDGAVALTNLRVSCLDSADINTESETEGQITKLISVGRIKGLPSSASANPRPETIIAEPEPSFEQQSFVGQDPTTRSISKPLQFLNKPRTVFIGSKGRIYCILESGLDSIMDCDHPDYTTLLIATCIGMDCSILVDLDAREDETEWCLSIVLLLNHLSLHA</sequence>
<keyword evidence="7" id="KW-1185">Reference proteome</keyword>
<name>A0A3P7MAQ4_DIBLA</name>
<keyword evidence="4" id="KW-0819">tRNA processing</keyword>
<dbReference type="InterPro" id="IPR036322">
    <property type="entry name" value="WD40_repeat_dom_sf"/>
</dbReference>
<dbReference type="PANTHER" id="PTHR14344">
    <property type="entry name" value="WD REPEAT PROTEIN"/>
    <property type="match status" value="1"/>
</dbReference>
<evidence type="ECO:0000256" key="3">
    <source>
        <dbReference type="ARBA" id="ARBA00022574"/>
    </source>
</evidence>
<evidence type="ECO:0000313" key="7">
    <source>
        <dbReference type="Proteomes" id="UP000281553"/>
    </source>
</evidence>
<evidence type="ECO:0000256" key="1">
    <source>
        <dbReference type="ARBA" id="ARBA00004496"/>
    </source>
</evidence>
<evidence type="ECO:0000256" key="2">
    <source>
        <dbReference type="ARBA" id="ARBA00022490"/>
    </source>
</evidence>
<dbReference type="GO" id="GO:0030488">
    <property type="term" value="P:tRNA methylation"/>
    <property type="evidence" value="ECO:0007669"/>
    <property type="project" value="TreeGrafter"/>
</dbReference>
<reference evidence="6 7" key="1">
    <citation type="submission" date="2018-11" db="EMBL/GenBank/DDBJ databases">
        <authorList>
            <consortium name="Pathogen Informatics"/>
        </authorList>
    </citation>
    <scope>NUCLEOTIDE SEQUENCE [LARGE SCALE GENOMIC DNA]</scope>
</reference>
<evidence type="ECO:0000313" key="6">
    <source>
        <dbReference type="EMBL" id="VDN14981.1"/>
    </source>
</evidence>
<dbReference type="GO" id="GO:0005737">
    <property type="term" value="C:cytoplasm"/>
    <property type="evidence" value="ECO:0007669"/>
    <property type="project" value="UniProtKB-SubCell"/>
</dbReference>
<dbReference type="InterPro" id="IPR051973">
    <property type="entry name" value="tRNA_Anticodon_Mtase-Reg"/>
</dbReference>
<accession>A0A3P7MAQ4</accession>
<keyword evidence="5" id="KW-0677">Repeat</keyword>
<evidence type="ECO:0000256" key="5">
    <source>
        <dbReference type="ARBA" id="ARBA00022737"/>
    </source>
</evidence>